<accession>A0A2S9YJS5</accession>
<comment type="cofactor">
    <cofactor evidence="1 5">
        <name>pyridoxal 5'-phosphate</name>
        <dbReference type="ChEBI" id="CHEBI:597326"/>
    </cofactor>
</comment>
<dbReference type="GO" id="GO:0009072">
    <property type="term" value="P:aromatic amino acid metabolic process"/>
    <property type="evidence" value="ECO:0007669"/>
    <property type="project" value="InterPro"/>
</dbReference>
<dbReference type="InterPro" id="IPR015421">
    <property type="entry name" value="PyrdxlP-dep_Trfase_major"/>
</dbReference>
<evidence type="ECO:0000256" key="3">
    <source>
        <dbReference type="ARBA" id="ARBA00022898"/>
    </source>
</evidence>
<dbReference type="OrthoDB" id="9764079at2"/>
<evidence type="ECO:0000256" key="1">
    <source>
        <dbReference type="ARBA" id="ARBA00001933"/>
    </source>
</evidence>
<name>A0A2S9YJS5_9BACT</name>
<dbReference type="PANTHER" id="PTHR32325">
    <property type="entry name" value="BETA-ELIMINATING LYASE-LIKE PROTEIN-RELATED"/>
    <property type="match status" value="1"/>
</dbReference>
<feature type="domain" description="Aromatic amino acid beta-eliminating lyase/threonine aldolase" evidence="6">
    <location>
        <begin position="55"/>
        <end position="427"/>
    </location>
</feature>
<dbReference type="InterPro" id="IPR015424">
    <property type="entry name" value="PyrdxlP-dep_Trfase"/>
</dbReference>
<protein>
    <submittedName>
        <fullName evidence="7">Tyrosine phenol-lyase</fullName>
        <ecNumber evidence="7">4.1.99.2</ecNumber>
    </submittedName>
</protein>
<dbReference type="RefSeq" id="WP_106389866.1">
    <property type="nucleotide sequence ID" value="NZ_PVNK01000017.1"/>
</dbReference>
<dbReference type="AlphaFoldDB" id="A0A2S9YJS5"/>
<dbReference type="Gene3D" id="3.90.1150.10">
    <property type="entry name" value="Aspartate Aminotransferase, domain 1"/>
    <property type="match status" value="1"/>
</dbReference>
<dbReference type="EMBL" id="PVNK01000017">
    <property type="protein sequence ID" value="PRQ05276.1"/>
    <property type="molecule type" value="Genomic_DNA"/>
</dbReference>
<organism evidence="7 8">
    <name type="scientific">Enhygromyxa salina</name>
    <dbReference type="NCBI Taxonomy" id="215803"/>
    <lineage>
        <taxon>Bacteria</taxon>
        <taxon>Pseudomonadati</taxon>
        <taxon>Myxococcota</taxon>
        <taxon>Polyangia</taxon>
        <taxon>Nannocystales</taxon>
        <taxon>Nannocystaceae</taxon>
        <taxon>Enhygromyxa</taxon>
    </lineage>
</organism>
<dbReference type="EC" id="4.1.99.2" evidence="7"/>
<keyword evidence="3 5" id="KW-0663">Pyridoxal phosphate</keyword>
<evidence type="ECO:0000256" key="4">
    <source>
        <dbReference type="ARBA" id="ARBA00023239"/>
    </source>
</evidence>
<dbReference type="Gene3D" id="3.40.640.10">
    <property type="entry name" value="Type I PLP-dependent aspartate aminotransferase-like (Major domain)"/>
    <property type="match status" value="1"/>
</dbReference>
<evidence type="ECO:0000259" key="6">
    <source>
        <dbReference type="Pfam" id="PF01212"/>
    </source>
</evidence>
<evidence type="ECO:0000313" key="7">
    <source>
        <dbReference type="EMBL" id="PRQ05276.1"/>
    </source>
</evidence>
<dbReference type="PIRSF" id="PIRSF001386">
    <property type="entry name" value="Trpase"/>
    <property type="match status" value="1"/>
</dbReference>
<dbReference type="Proteomes" id="UP000237968">
    <property type="component" value="Unassembled WGS sequence"/>
</dbReference>
<reference evidence="7 8" key="1">
    <citation type="submission" date="2018-03" db="EMBL/GenBank/DDBJ databases">
        <title>Draft Genome Sequences of the Obligatory Marine Myxobacteria Enhygromyxa salina SWB005.</title>
        <authorList>
            <person name="Poehlein A."/>
            <person name="Moghaddam J.A."/>
            <person name="Harms H."/>
            <person name="Alanjari M."/>
            <person name="Koenig G.M."/>
            <person name="Daniel R."/>
            <person name="Schaeberle T.F."/>
        </authorList>
    </citation>
    <scope>NUCLEOTIDE SEQUENCE [LARGE SCALE GENOMIC DNA]</scope>
    <source>
        <strain evidence="7 8">SWB005</strain>
    </source>
</reference>
<dbReference type="InterPro" id="IPR001597">
    <property type="entry name" value="ArAA_b-elim_lyase/Thr_aldolase"/>
</dbReference>
<evidence type="ECO:0000256" key="2">
    <source>
        <dbReference type="ARBA" id="ARBA00009721"/>
    </source>
</evidence>
<sequence length="463" mass="52254">MTTKQTVEHEEEWVEPYRTKVVERIHLPSRAERERLLREANYSIVFLNSADVYIDLVTDSGTGAMSDKQWAALMQGDEAYMGSRNFADFEKTVQEITGYDRVIPTHQGRAAERIMMELLVSPGDIVPNNSHFDTTRAHVGKREAVPLDLVGDWLWEFHSDHPFKGNFDLDKLKTCLDRYSDRIPFVAITVLNNMACSSPVSMANIREVSRLAKAAGVPVYFDACRFAENAWFIKQREEGYADRSIDDIVREMFSYGDGCWMSAKKDGIVNIGGFIALRDEALAGRCCELLVLYEGFPSYGGLARRDLAAIAVGLREGMSEEHLSHRIRQVQYLADLFEDCGVRTSRPVGGSGVFVDTEALYPHLTPDRLPTVTLCCDLYLEGGVRAGAIPMDMNVIDEAGEITTRVFQFARFAVPRRVYGKGHLDYVGRVVRRVKENAARSKGYQMVYVPDILPHFFARFAPF</sequence>
<dbReference type="InterPro" id="IPR011166">
    <property type="entry name" value="Beta-eliminating_lyase"/>
</dbReference>
<evidence type="ECO:0000313" key="8">
    <source>
        <dbReference type="Proteomes" id="UP000237968"/>
    </source>
</evidence>
<dbReference type="GO" id="GO:0050371">
    <property type="term" value="F:tyrosine phenol-lyase activity"/>
    <property type="evidence" value="ECO:0007669"/>
    <property type="project" value="UniProtKB-EC"/>
</dbReference>
<keyword evidence="4 7" id="KW-0456">Lyase</keyword>
<dbReference type="PANTHER" id="PTHR32325:SF4">
    <property type="entry name" value="TRYPTOPHANASE"/>
    <property type="match status" value="1"/>
</dbReference>
<gene>
    <name evidence="7" type="primary">tpl</name>
    <name evidence="7" type="ORF">ENSA5_03950</name>
</gene>
<dbReference type="PROSITE" id="PS00853">
    <property type="entry name" value="BETA_ELIM_LYASE"/>
    <property type="match status" value="1"/>
</dbReference>
<feature type="modified residue" description="N6-(pyridoxal phosphate)lysine" evidence="5">
    <location>
        <position position="265"/>
    </location>
</feature>
<dbReference type="InterPro" id="IPR018176">
    <property type="entry name" value="Tryptophanase_CS"/>
</dbReference>
<dbReference type="InterPro" id="IPR015422">
    <property type="entry name" value="PyrdxlP-dep_Trfase_small"/>
</dbReference>
<comment type="similarity">
    <text evidence="2">Belongs to the beta-eliminating lyase family.</text>
</comment>
<keyword evidence="8" id="KW-1185">Reference proteome</keyword>
<dbReference type="NCBIfam" id="NF009709">
    <property type="entry name" value="PRK13238.1"/>
    <property type="match status" value="1"/>
</dbReference>
<proteinExistence type="inferred from homology"/>
<dbReference type="Pfam" id="PF01212">
    <property type="entry name" value="Beta_elim_lyase"/>
    <property type="match status" value="1"/>
</dbReference>
<comment type="caution">
    <text evidence="7">The sequence shown here is derived from an EMBL/GenBank/DDBJ whole genome shotgun (WGS) entry which is preliminary data.</text>
</comment>
<dbReference type="SUPFAM" id="SSF53383">
    <property type="entry name" value="PLP-dependent transferases"/>
    <property type="match status" value="1"/>
</dbReference>
<evidence type="ECO:0000256" key="5">
    <source>
        <dbReference type="PIRSR" id="PIRSR611166-50"/>
    </source>
</evidence>